<proteinExistence type="predicted"/>
<accession>R7A3J8</accession>
<evidence type="ECO:0000256" key="4">
    <source>
        <dbReference type="ARBA" id="ARBA00022553"/>
    </source>
</evidence>
<dbReference type="Gene3D" id="1.10.287.130">
    <property type="match status" value="1"/>
</dbReference>
<evidence type="ECO:0000256" key="5">
    <source>
        <dbReference type="ARBA" id="ARBA00022679"/>
    </source>
</evidence>
<dbReference type="InterPro" id="IPR036097">
    <property type="entry name" value="HisK_dim/P_sf"/>
</dbReference>
<evidence type="ECO:0000256" key="10">
    <source>
        <dbReference type="ARBA" id="ARBA00022989"/>
    </source>
</evidence>
<comment type="subcellular location">
    <subcellularLocation>
        <location evidence="2">Membrane</location>
        <topology evidence="2">Multi-pass membrane protein</topology>
    </subcellularLocation>
</comment>
<keyword evidence="4" id="KW-0597">Phosphoprotein</keyword>
<dbReference type="InterPro" id="IPR005467">
    <property type="entry name" value="His_kinase_dom"/>
</dbReference>
<evidence type="ECO:0000256" key="12">
    <source>
        <dbReference type="ARBA" id="ARBA00023136"/>
    </source>
</evidence>
<dbReference type="AlphaFoldDB" id="R7A3J8"/>
<evidence type="ECO:0000256" key="8">
    <source>
        <dbReference type="ARBA" id="ARBA00022777"/>
    </source>
</evidence>
<evidence type="ECO:0000256" key="7">
    <source>
        <dbReference type="ARBA" id="ARBA00022741"/>
    </source>
</evidence>
<keyword evidence="11" id="KW-0902">Two-component regulatory system</keyword>
<feature type="transmembrane region" description="Helical" evidence="13">
    <location>
        <begin position="12"/>
        <end position="32"/>
    </location>
</feature>
<dbReference type="Gene3D" id="3.30.565.10">
    <property type="entry name" value="Histidine kinase-like ATPase, C-terminal domain"/>
    <property type="match status" value="1"/>
</dbReference>
<comment type="caution">
    <text evidence="15">The sequence shown here is derived from an EMBL/GenBank/DDBJ whole genome shotgun (WGS) entry which is preliminary data.</text>
</comment>
<dbReference type="InterPro" id="IPR025201">
    <property type="entry name" value="KdpD_TM"/>
</dbReference>
<dbReference type="EMBL" id="CBHH010000006">
    <property type="protein sequence ID" value="CDD55383.1"/>
    <property type="molecule type" value="Genomic_DNA"/>
</dbReference>
<protein>
    <recommendedName>
        <fullName evidence="3">histidine kinase</fullName>
        <ecNumber evidence="3">2.7.13.3</ecNumber>
    </recommendedName>
</protein>
<name>R7A3J8_9FIRM</name>
<dbReference type="EC" id="2.7.13.3" evidence="3"/>
<feature type="domain" description="Histidine kinase" evidence="14">
    <location>
        <begin position="131"/>
        <end position="349"/>
    </location>
</feature>
<reference evidence="15" key="1">
    <citation type="submission" date="2012-11" db="EMBL/GenBank/DDBJ databases">
        <title>Dependencies among metagenomic species, viruses, plasmids and units of genetic variation.</title>
        <authorList>
            <person name="Nielsen H.B."/>
            <person name="Almeida M."/>
            <person name="Juncker A.S."/>
            <person name="Rasmussen S."/>
            <person name="Li J."/>
            <person name="Sunagawa S."/>
            <person name="Plichta D."/>
            <person name="Gautier L."/>
            <person name="Le Chatelier E."/>
            <person name="Peletier E."/>
            <person name="Bonde I."/>
            <person name="Nielsen T."/>
            <person name="Manichanh C."/>
            <person name="Arumugam M."/>
            <person name="Batto J."/>
            <person name="Santos M.B.Q.D."/>
            <person name="Blom N."/>
            <person name="Borruel N."/>
            <person name="Burgdorf K.S."/>
            <person name="Boumezbeur F."/>
            <person name="Casellas F."/>
            <person name="Dore J."/>
            <person name="Guarner F."/>
            <person name="Hansen T."/>
            <person name="Hildebrand F."/>
            <person name="Kaas R.S."/>
            <person name="Kennedy S."/>
            <person name="Kristiansen K."/>
            <person name="Kultima J.R."/>
            <person name="Leonard P."/>
            <person name="Levenez F."/>
            <person name="Lund O."/>
            <person name="Moumen B."/>
            <person name="Le Paslier D."/>
            <person name="Pons N."/>
            <person name="Pedersen O."/>
            <person name="Prifti E."/>
            <person name="Qin J."/>
            <person name="Raes J."/>
            <person name="Tap J."/>
            <person name="Tims S."/>
            <person name="Ussery D.W."/>
            <person name="Yamada T."/>
            <person name="MetaHit consortium"/>
            <person name="Renault P."/>
            <person name="Sicheritz-Ponten T."/>
            <person name="Bork P."/>
            <person name="Wang J."/>
            <person name="Brunak S."/>
            <person name="Ehrlich S.D."/>
        </authorList>
    </citation>
    <scope>NUCLEOTIDE SEQUENCE [LARGE SCALE GENOMIC DNA]</scope>
</reference>
<evidence type="ECO:0000256" key="2">
    <source>
        <dbReference type="ARBA" id="ARBA00004141"/>
    </source>
</evidence>
<evidence type="ECO:0000313" key="16">
    <source>
        <dbReference type="Proteomes" id="UP000018141"/>
    </source>
</evidence>
<dbReference type="CDD" id="cd00082">
    <property type="entry name" value="HisKA"/>
    <property type="match status" value="1"/>
</dbReference>
<dbReference type="GO" id="GO:0005886">
    <property type="term" value="C:plasma membrane"/>
    <property type="evidence" value="ECO:0007669"/>
    <property type="project" value="TreeGrafter"/>
</dbReference>
<dbReference type="PANTHER" id="PTHR45569:SF1">
    <property type="entry name" value="SENSOR PROTEIN KDPD"/>
    <property type="match status" value="1"/>
</dbReference>
<evidence type="ECO:0000256" key="9">
    <source>
        <dbReference type="ARBA" id="ARBA00022840"/>
    </source>
</evidence>
<evidence type="ECO:0000256" key="3">
    <source>
        <dbReference type="ARBA" id="ARBA00012438"/>
    </source>
</evidence>
<dbReference type="InterPro" id="IPR036890">
    <property type="entry name" value="HATPase_C_sf"/>
</dbReference>
<keyword evidence="6 13" id="KW-0812">Transmembrane</keyword>
<evidence type="ECO:0000256" key="6">
    <source>
        <dbReference type="ARBA" id="ARBA00022692"/>
    </source>
</evidence>
<dbReference type="PANTHER" id="PTHR45569">
    <property type="entry name" value="SENSOR PROTEIN KDPD"/>
    <property type="match status" value="1"/>
</dbReference>
<sequence length="350" mass="38617">MSRMQKCIKNILITAFVLAGAFIISLVFQHVFEIEERITTLFVFAVFLISMLTEGYIYGIVSAIAGVLAVNYAFTFPFFEFDFATPVNVMSAIVMIVLAILTSTLTTKVKQHEAFKAESEKERMRANLLRAVSHDLRTPLTTIYSSASALADNRENLSVQQQDEILNAIKEDSEWLVSMVENLLSITKLGTGNVKINKKPVVLEELIDSVIFKFKKRYPSHDVIIDIPGDIVMIPMDAMLIEQVIINLLENAVQHATGMKHLWLSVFVIGNNAVFEIKDDGCGVSDEAMKSMFSGAYVSKASVPDGNRNNAGIGLSVCETIIKAHGGDISASNSMNKGAVFRFTLGMEEN</sequence>
<dbReference type="SMART" id="SM00387">
    <property type="entry name" value="HATPase_c"/>
    <property type="match status" value="1"/>
</dbReference>
<dbReference type="Proteomes" id="UP000018141">
    <property type="component" value="Unassembled WGS sequence"/>
</dbReference>
<evidence type="ECO:0000256" key="13">
    <source>
        <dbReference type="SAM" id="Phobius"/>
    </source>
</evidence>
<evidence type="ECO:0000256" key="11">
    <source>
        <dbReference type="ARBA" id="ARBA00023012"/>
    </source>
</evidence>
<feature type="transmembrane region" description="Helical" evidence="13">
    <location>
        <begin position="38"/>
        <end position="53"/>
    </location>
</feature>
<keyword evidence="5" id="KW-0808">Transferase</keyword>
<dbReference type="SMART" id="SM00388">
    <property type="entry name" value="HisKA"/>
    <property type="match status" value="1"/>
</dbReference>
<dbReference type="InterPro" id="IPR003594">
    <property type="entry name" value="HATPase_dom"/>
</dbReference>
<organism evidence="15 16">
    <name type="scientific">Bacteroides pectinophilus CAG:437</name>
    <dbReference type="NCBI Taxonomy" id="1263051"/>
    <lineage>
        <taxon>Bacteria</taxon>
        <taxon>Bacillati</taxon>
        <taxon>Bacillota</taxon>
        <taxon>Clostridia</taxon>
        <taxon>Eubacteriales</taxon>
    </lineage>
</organism>
<dbReference type="PROSITE" id="PS50109">
    <property type="entry name" value="HIS_KIN"/>
    <property type="match status" value="1"/>
</dbReference>
<dbReference type="InterPro" id="IPR004358">
    <property type="entry name" value="Sig_transdc_His_kin-like_C"/>
</dbReference>
<dbReference type="SUPFAM" id="SSF55874">
    <property type="entry name" value="ATPase domain of HSP90 chaperone/DNA topoisomerase II/histidine kinase"/>
    <property type="match status" value="1"/>
</dbReference>
<comment type="catalytic activity">
    <reaction evidence="1">
        <text>ATP + protein L-histidine = ADP + protein N-phospho-L-histidine.</text>
        <dbReference type="EC" id="2.7.13.3"/>
    </reaction>
</comment>
<dbReference type="Gene3D" id="1.20.120.620">
    <property type="entry name" value="Backbone structure of the membrane domain of e. Coli histidine kinase receptor kdpd"/>
    <property type="match status" value="1"/>
</dbReference>
<gene>
    <name evidence="15" type="ORF">BN656_00234</name>
</gene>
<keyword evidence="9" id="KW-0067">ATP-binding</keyword>
<dbReference type="Pfam" id="PF13493">
    <property type="entry name" value="DUF4118"/>
    <property type="match status" value="1"/>
</dbReference>
<dbReference type="PRINTS" id="PR00344">
    <property type="entry name" value="BCTRLSENSOR"/>
</dbReference>
<dbReference type="Pfam" id="PF00512">
    <property type="entry name" value="HisKA"/>
    <property type="match status" value="1"/>
</dbReference>
<evidence type="ECO:0000256" key="1">
    <source>
        <dbReference type="ARBA" id="ARBA00000085"/>
    </source>
</evidence>
<dbReference type="GO" id="GO:0005524">
    <property type="term" value="F:ATP binding"/>
    <property type="evidence" value="ECO:0007669"/>
    <property type="project" value="UniProtKB-KW"/>
</dbReference>
<evidence type="ECO:0000259" key="14">
    <source>
        <dbReference type="PROSITE" id="PS50109"/>
    </source>
</evidence>
<keyword evidence="10 13" id="KW-1133">Transmembrane helix</keyword>
<dbReference type="GO" id="GO:0000155">
    <property type="term" value="F:phosphorelay sensor kinase activity"/>
    <property type="evidence" value="ECO:0007669"/>
    <property type="project" value="InterPro"/>
</dbReference>
<dbReference type="InterPro" id="IPR052023">
    <property type="entry name" value="Histidine_kinase_KdpD"/>
</dbReference>
<feature type="transmembrane region" description="Helical" evidence="13">
    <location>
        <begin position="85"/>
        <end position="106"/>
    </location>
</feature>
<dbReference type="InterPro" id="IPR038318">
    <property type="entry name" value="KdpD_sf"/>
</dbReference>
<dbReference type="SUPFAM" id="SSF47384">
    <property type="entry name" value="Homodimeric domain of signal transducing histidine kinase"/>
    <property type="match status" value="1"/>
</dbReference>
<keyword evidence="12 13" id="KW-0472">Membrane</keyword>
<evidence type="ECO:0000313" key="15">
    <source>
        <dbReference type="EMBL" id="CDD55383.1"/>
    </source>
</evidence>
<keyword evidence="8" id="KW-0418">Kinase</keyword>
<dbReference type="InterPro" id="IPR003661">
    <property type="entry name" value="HisK_dim/P_dom"/>
</dbReference>
<dbReference type="Pfam" id="PF02518">
    <property type="entry name" value="HATPase_c"/>
    <property type="match status" value="1"/>
</dbReference>
<keyword evidence="7" id="KW-0547">Nucleotide-binding</keyword>